<feature type="region of interest" description="Disordered" evidence="3">
    <location>
        <begin position="453"/>
        <end position="498"/>
    </location>
</feature>
<protein>
    <submittedName>
        <fullName evidence="4">Uncharacterized protein</fullName>
    </submittedName>
</protein>
<dbReference type="VEuPathDB" id="CryptoDB:Cvel_8482"/>
<reference evidence="4" key="1">
    <citation type="submission" date="2014-11" db="EMBL/GenBank/DDBJ databases">
        <authorList>
            <person name="Otto D Thomas"/>
            <person name="Naeem Raeece"/>
        </authorList>
    </citation>
    <scope>NUCLEOTIDE SEQUENCE</scope>
</reference>
<feature type="region of interest" description="Disordered" evidence="3">
    <location>
        <begin position="386"/>
        <end position="415"/>
    </location>
</feature>
<dbReference type="InterPro" id="IPR015915">
    <property type="entry name" value="Kelch-typ_b-propeller"/>
</dbReference>
<sequence>MLTAGPDDGSDKRLPVQGRSWEWERPQVKGRGPRAQGCYTATLVESKIFVFGGLSYIDGLFSHFNDVHILDVDSHSWLQPHCRGTPPEPRQGHTGSLVGKCIVYFAGRGEGGKHFKDLYALDTSTLTWHPLQSSGEAPEARKGHTCVRSGDSLYFFGGKNRTHFFGDLFALDMDSMAWSVPKTVSSVPSPRAHHAAVMVDHDMVVHGGEYVEDTGSIYGCSAPGVVALKKGEACYLNDTWVLDIPHLLWSRAHTTGTPPSGRLGHTVVRSDNDLIVFGGAKGLKKTTGVKDRQGELSDRAAPEGYQTGDELMSLGIEDMTWIQCGYEGVPPSNRCDHSVCVIGPHLVIVGGWDGRKPETEVLVLRDRRDSSRSDFSKARSLSSLLESTGGSELGPVSLRKAARNSPDARDVPAESEPLEFEEILVLSESAPPEEEDFAKELRENRRDHPLVKVKVPVVEGRGEDEEGRGSGPRIEEVGRSQHSGGGLLRLSDVLKSRS</sequence>
<accession>A0A0G4HTR7</accession>
<dbReference type="AlphaFoldDB" id="A0A0G4HTR7"/>
<gene>
    <name evidence="4" type="ORF">Cvel_8482</name>
</gene>
<organism evidence="4">
    <name type="scientific">Chromera velia CCMP2878</name>
    <dbReference type="NCBI Taxonomy" id="1169474"/>
    <lineage>
        <taxon>Eukaryota</taxon>
        <taxon>Sar</taxon>
        <taxon>Alveolata</taxon>
        <taxon>Colpodellida</taxon>
        <taxon>Chromeraceae</taxon>
        <taxon>Chromera</taxon>
    </lineage>
</organism>
<dbReference type="InterPro" id="IPR006652">
    <property type="entry name" value="Kelch_1"/>
</dbReference>
<feature type="region of interest" description="Disordered" evidence="3">
    <location>
        <begin position="1"/>
        <end position="27"/>
    </location>
</feature>
<evidence type="ECO:0000313" key="4">
    <source>
        <dbReference type="EMBL" id="CEM47703.1"/>
    </source>
</evidence>
<keyword evidence="1" id="KW-0880">Kelch repeat</keyword>
<dbReference type="Gene3D" id="2.120.10.80">
    <property type="entry name" value="Kelch-type beta propeller"/>
    <property type="match status" value="2"/>
</dbReference>
<dbReference type="Pfam" id="PF01344">
    <property type="entry name" value="Kelch_1"/>
    <property type="match status" value="1"/>
</dbReference>
<dbReference type="PANTHER" id="PTHR46093">
    <property type="entry name" value="ACYL-COA-BINDING DOMAIN-CONTAINING PROTEIN 5"/>
    <property type="match status" value="1"/>
</dbReference>
<keyword evidence="2" id="KW-0677">Repeat</keyword>
<evidence type="ECO:0000256" key="1">
    <source>
        <dbReference type="ARBA" id="ARBA00022441"/>
    </source>
</evidence>
<evidence type="ECO:0000256" key="3">
    <source>
        <dbReference type="SAM" id="MobiDB-lite"/>
    </source>
</evidence>
<proteinExistence type="predicted"/>
<dbReference type="PhylomeDB" id="A0A0G4HTR7"/>
<dbReference type="EMBL" id="CDMZ01003819">
    <property type="protein sequence ID" value="CEM47703.1"/>
    <property type="molecule type" value="Genomic_DNA"/>
</dbReference>
<dbReference type="SUPFAM" id="SSF117281">
    <property type="entry name" value="Kelch motif"/>
    <property type="match status" value="1"/>
</dbReference>
<dbReference type="Pfam" id="PF24681">
    <property type="entry name" value="Kelch_KLHDC2_KLHL20_DRC7"/>
    <property type="match status" value="1"/>
</dbReference>
<evidence type="ECO:0000256" key="2">
    <source>
        <dbReference type="ARBA" id="ARBA00022737"/>
    </source>
</evidence>
<dbReference type="PANTHER" id="PTHR46093:SF3">
    <property type="entry name" value="ACYL-COA-BINDING DOMAIN-CONTAINING PROTEIN 4"/>
    <property type="match status" value="1"/>
</dbReference>
<name>A0A0G4HTR7_9ALVE</name>